<dbReference type="PANTHER" id="PTHR34145">
    <property type="entry name" value="OS02G0105600 PROTEIN"/>
    <property type="match status" value="1"/>
</dbReference>
<feature type="region of interest" description="Disordered" evidence="1">
    <location>
        <begin position="15"/>
        <end position="54"/>
    </location>
</feature>
<dbReference type="Gene3D" id="3.80.10.10">
    <property type="entry name" value="Ribonuclease Inhibitor"/>
    <property type="match status" value="1"/>
</dbReference>
<name>A0A0A9GQP7_ARUDO</name>
<dbReference type="SUPFAM" id="SSF52058">
    <property type="entry name" value="L domain-like"/>
    <property type="match status" value="1"/>
</dbReference>
<dbReference type="AlphaFoldDB" id="A0A0A9GQP7"/>
<feature type="domain" description="At1g61320/AtMIF1 LRR" evidence="2">
    <location>
        <begin position="124"/>
        <end position="511"/>
    </location>
</feature>
<protein>
    <recommendedName>
        <fullName evidence="2">At1g61320/AtMIF1 LRR domain-containing protein</fullName>
    </recommendedName>
</protein>
<accession>A0A0A9GQP7</accession>
<organism evidence="3">
    <name type="scientific">Arundo donax</name>
    <name type="common">Giant reed</name>
    <name type="synonym">Donax arundinaceus</name>
    <dbReference type="NCBI Taxonomy" id="35708"/>
    <lineage>
        <taxon>Eukaryota</taxon>
        <taxon>Viridiplantae</taxon>
        <taxon>Streptophyta</taxon>
        <taxon>Embryophyta</taxon>
        <taxon>Tracheophyta</taxon>
        <taxon>Spermatophyta</taxon>
        <taxon>Magnoliopsida</taxon>
        <taxon>Liliopsida</taxon>
        <taxon>Poales</taxon>
        <taxon>Poaceae</taxon>
        <taxon>PACMAD clade</taxon>
        <taxon>Arundinoideae</taxon>
        <taxon>Arundineae</taxon>
        <taxon>Arundo</taxon>
    </lineage>
</organism>
<dbReference type="EMBL" id="GBRH01174898">
    <property type="protein sequence ID" value="JAE22998.1"/>
    <property type="molecule type" value="Transcribed_RNA"/>
</dbReference>
<evidence type="ECO:0000259" key="2">
    <source>
        <dbReference type="Pfam" id="PF23622"/>
    </source>
</evidence>
<dbReference type="SUPFAM" id="SSF81383">
    <property type="entry name" value="F-box domain"/>
    <property type="match status" value="1"/>
</dbReference>
<evidence type="ECO:0000313" key="3">
    <source>
        <dbReference type="EMBL" id="JAE22998.1"/>
    </source>
</evidence>
<dbReference type="InterPro" id="IPR055357">
    <property type="entry name" value="LRR_At1g61320_AtMIF1"/>
</dbReference>
<dbReference type="InterPro" id="IPR036047">
    <property type="entry name" value="F-box-like_dom_sf"/>
</dbReference>
<sequence>MGLLALQRLMSLQRDRRQRHRQIGAQNGSIASVDKRKGSSCQQDEGGDSQAGKRMRYSVPALPEDIWHHIHSLLPMRDAARVACLSHAFLRSWRCHPILTLNRDMLGLNANARQENFSLKIDHILRNHSGIGIKIFRLELYGIFDACDYLYSWLQVAVTPGIEELTLMLCSRGKIKYNFPCSLLSDGVRNSLRYLKLSFCAFRPSAKLGPLRNLTSMCLCSVRISGGELECFLSNAPALEKLNLYDCKEIICLKVPCVLQQLHCLKISDCWRLRVIESKARNLSSFILSGDRVKKLSLGETLQMKNLTMHRSNLVCYARTQLPSSMPILEALAISSHYERVDTPMLPTKFLFLKRLTISLVTGWTFCPSYDYFSLTSFLDASPSLESLVLDVAQERMRHESIFGGSPQLRQMPERCHGCLKRVKIIGFSSAKGLVELTCYVLKNAKSLDCLTLDTTYGASRCDSEDSILMECDPMSKGMLMEAPRAVTAIRTYIEDKVPSTVKLTVVEPCSRCHADGGFEV</sequence>
<dbReference type="Pfam" id="PF23622">
    <property type="entry name" value="LRR_At1g61320_AtMIF1"/>
    <property type="match status" value="1"/>
</dbReference>
<evidence type="ECO:0000256" key="1">
    <source>
        <dbReference type="SAM" id="MobiDB-lite"/>
    </source>
</evidence>
<reference evidence="3" key="2">
    <citation type="journal article" date="2015" name="Data Brief">
        <title>Shoot transcriptome of the giant reed, Arundo donax.</title>
        <authorList>
            <person name="Barrero R.A."/>
            <person name="Guerrero F.D."/>
            <person name="Moolhuijzen P."/>
            <person name="Goolsby J.A."/>
            <person name="Tidwell J."/>
            <person name="Bellgard S.E."/>
            <person name="Bellgard M.I."/>
        </authorList>
    </citation>
    <scope>NUCLEOTIDE SEQUENCE</scope>
    <source>
        <tissue evidence="3">Shoot tissue taken approximately 20 cm above the soil surface</tissue>
    </source>
</reference>
<dbReference type="InterPro" id="IPR053772">
    <property type="entry name" value="At1g61320/At1g61330-like"/>
</dbReference>
<reference evidence="3" key="1">
    <citation type="submission" date="2014-09" db="EMBL/GenBank/DDBJ databases">
        <authorList>
            <person name="Magalhaes I.L.F."/>
            <person name="Oliveira U."/>
            <person name="Santos F.R."/>
            <person name="Vidigal T.H.D.A."/>
            <person name="Brescovit A.D."/>
            <person name="Santos A.J."/>
        </authorList>
    </citation>
    <scope>NUCLEOTIDE SEQUENCE</scope>
    <source>
        <tissue evidence="3">Shoot tissue taken approximately 20 cm above the soil surface</tissue>
    </source>
</reference>
<dbReference type="PANTHER" id="PTHR34145:SF6">
    <property type="entry name" value="F-BOX DOMAIN-CONTAINING PROTEIN"/>
    <property type="match status" value="1"/>
</dbReference>
<dbReference type="InterPro" id="IPR032675">
    <property type="entry name" value="LRR_dom_sf"/>
</dbReference>
<proteinExistence type="predicted"/>